<evidence type="ECO:0000313" key="2">
    <source>
        <dbReference type="EMBL" id="GMT15442.1"/>
    </source>
</evidence>
<keyword evidence="3" id="KW-1185">Reference proteome</keyword>
<evidence type="ECO:0000313" key="3">
    <source>
        <dbReference type="Proteomes" id="UP001432322"/>
    </source>
</evidence>
<feature type="region of interest" description="Disordered" evidence="1">
    <location>
        <begin position="81"/>
        <end position="113"/>
    </location>
</feature>
<gene>
    <name evidence="2" type="ORF">PFISCL1PPCAC_6739</name>
</gene>
<protein>
    <submittedName>
        <fullName evidence="2">Uncharacterized protein</fullName>
    </submittedName>
</protein>
<proteinExistence type="predicted"/>
<dbReference type="AlphaFoldDB" id="A0AAV5V734"/>
<feature type="non-terminal residue" evidence="2">
    <location>
        <position position="149"/>
    </location>
</feature>
<feature type="compositionally biased region" description="Basic residues" evidence="1">
    <location>
        <begin position="81"/>
        <end position="93"/>
    </location>
</feature>
<evidence type="ECO:0000256" key="1">
    <source>
        <dbReference type="SAM" id="MobiDB-lite"/>
    </source>
</evidence>
<reference evidence="2" key="1">
    <citation type="submission" date="2023-10" db="EMBL/GenBank/DDBJ databases">
        <title>Genome assembly of Pristionchus species.</title>
        <authorList>
            <person name="Yoshida K."/>
            <person name="Sommer R.J."/>
        </authorList>
    </citation>
    <scope>NUCLEOTIDE SEQUENCE</scope>
    <source>
        <strain evidence="2">RS5133</strain>
    </source>
</reference>
<name>A0AAV5V734_9BILA</name>
<organism evidence="2 3">
    <name type="scientific">Pristionchus fissidentatus</name>
    <dbReference type="NCBI Taxonomy" id="1538716"/>
    <lineage>
        <taxon>Eukaryota</taxon>
        <taxon>Metazoa</taxon>
        <taxon>Ecdysozoa</taxon>
        <taxon>Nematoda</taxon>
        <taxon>Chromadorea</taxon>
        <taxon>Rhabditida</taxon>
        <taxon>Rhabditina</taxon>
        <taxon>Diplogasteromorpha</taxon>
        <taxon>Diplogasteroidea</taxon>
        <taxon>Neodiplogasteridae</taxon>
        <taxon>Pristionchus</taxon>
    </lineage>
</organism>
<dbReference type="EMBL" id="BTSY01000002">
    <property type="protein sequence ID" value="GMT15442.1"/>
    <property type="molecule type" value="Genomic_DNA"/>
</dbReference>
<dbReference type="Proteomes" id="UP001432322">
    <property type="component" value="Unassembled WGS sequence"/>
</dbReference>
<comment type="caution">
    <text evidence="2">The sequence shown here is derived from an EMBL/GenBank/DDBJ whole genome shotgun (WGS) entry which is preliminary data.</text>
</comment>
<sequence>MRKMVEAEERRAAVQREMNRLAVTITECTTGNLIERTTVVDNNQKPGLSIINLATKITVAEKGTVLAPSTVVLPMNTVVEKKKRTRTRRKKSTVVKEEQEEADTSPGEVTKSTAVTECSKITSLLSLPLLVPTHSDSTLEEYEEKEEEE</sequence>
<accession>A0AAV5V734</accession>